<dbReference type="GO" id="GO:0016887">
    <property type="term" value="F:ATP hydrolysis activity"/>
    <property type="evidence" value="ECO:0007669"/>
    <property type="project" value="TreeGrafter"/>
</dbReference>
<dbReference type="PRINTS" id="PR00380">
    <property type="entry name" value="KINESINHEAVY"/>
</dbReference>
<keyword evidence="1" id="KW-0547">Nucleotide-binding</keyword>
<evidence type="ECO:0000256" key="2">
    <source>
        <dbReference type="SAM" id="MobiDB-lite"/>
    </source>
</evidence>
<dbReference type="GO" id="GO:0005524">
    <property type="term" value="F:ATP binding"/>
    <property type="evidence" value="ECO:0007669"/>
    <property type="project" value="UniProtKB-UniRule"/>
</dbReference>
<feature type="binding site" evidence="1">
    <location>
        <begin position="352"/>
        <end position="359"/>
    </location>
    <ligand>
        <name>ATP</name>
        <dbReference type="ChEBI" id="CHEBI:30616"/>
    </ligand>
</feature>
<feature type="domain" description="Kinesin motor" evidence="3">
    <location>
        <begin position="261"/>
        <end position="585"/>
    </location>
</feature>
<feature type="region of interest" description="Disordered" evidence="2">
    <location>
        <begin position="1"/>
        <end position="217"/>
    </location>
</feature>
<dbReference type="Proteomes" id="UP000186817">
    <property type="component" value="Unassembled WGS sequence"/>
</dbReference>
<dbReference type="AlphaFoldDB" id="A0A1Q9CJW1"/>
<name>A0A1Q9CJW1_SYMMI</name>
<dbReference type="PROSITE" id="PS50067">
    <property type="entry name" value="KINESIN_MOTOR_2"/>
    <property type="match status" value="1"/>
</dbReference>
<dbReference type="InterPro" id="IPR027640">
    <property type="entry name" value="Kinesin-like_fam"/>
</dbReference>
<dbReference type="GO" id="GO:0008017">
    <property type="term" value="F:microtubule binding"/>
    <property type="evidence" value="ECO:0007669"/>
    <property type="project" value="InterPro"/>
</dbReference>
<dbReference type="InterPro" id="IPR036961">
    <property type="entry name" value="Kinesin_motor_dom_sf"/>
</dbReference>
<dbReference type="SMART" id="SM00129">
    <property type="entry name" value="KISc"/>
    <property type="match status" value="1"/>
</dbReference>
<dbReference type="GO" id="GO:0007018">
    <property type="term" value="P:microtubule-based movement"/>
    <property type="evidence" value="ECO:0007669"/>
    <property type="project" value="InterPro"/>
</dbReference>
<dbReference type="InterPro" id="IPR009091">
    <property type="entry name" value="RCC1/BLIP-II"/>
</dbReference>
<protein>
    <submittedName>
        <fullName evidence="4">Kinesin-like protein KIF24</fullName>
    </submittedName>
</protein>
<dbReference type="GO" id="GO:0005871">
    <property type="term" value="C:kinesin complex"/>
    <property type="evidence" value="ECO:0007669"/>
    <property type="project" value="TreeGrafter"/>
</dbReference>
<dbReference type="GO" id="GO:0003777">
    <property type="term" value="F:microtubule motor activity"/>
    <property type="evidence" value="ECO:0007669"/>
    <property type="project" value="InterPro"/>
</dbReference>
<comment type="similarity">
    <text evidence="1">Belongs to the TRAFAC class myosin-kinesin ATPase superfamily. Kinesin family.</text>
</comment>
<dbReference type="GO" id="GO:0005819">
    <property type="term" value="C:spindle"/>
    <property type="evidence" value="ECO:0007669"/>
    <property type="project" value="TreeGrafter"/>
</dbReference>
<evidence type="ECO:0000256" key="1">
    <source>
        <dbReference type="PROSITE-ProRule" id="PRU00283"/>
    </source>
</evidence>
<dbReference type="GO" id="GO:0005874">
    <property type="term" value="C:microtubule"/>
    <property type="evidence" value="ECO:0007669"/>
    <property type="project" value="TreeGrafter"/>
</dbReference>
<dbReference type="InterPro" id="IPR013761">
    <property type="entry name" value="SAM/pointed_sf"/>
</dbReference>
<dbReference type="Gene3D" id="2.130.10.30">
    <property type="entry name" value="Regulator of chromosome condensation 1/beta-lactamase-inhibitor protein II"/>
    <property type="match status" value="2"/>
</dbReference>
<reference evidence="4 5" key="1">
    <citation type="submission" date="2016-02" db="EMBL/GenBank/DDBJ databases">
        <title>Genome analysis of coral dinoflagellate symbionts highlights evolutionary adaptations to a symbiotic lifestyle.</title>
        <authorList>
            <person name="Aranda M."/>
            <person name="Li Y."/>
            <person name="Liew Y.J."/>
            <person name="Baumgarten S."/>
            <person name="Simakov O."/>
            <person name="Wilson M."/>
            <person name="Piel J."/>
            <person name="Ashoor H."/>
            <person name="Bougouffa S."/>
            <person name="Bajic V.B."/>
            <person name="Ryu T."/>
            <person name="Ravasi T."/>
            <person name="Bayer T."/>
            <person name="Micklem G."/>
            <person name="Kim H."/>
            <person name="Bhak J."/>
            <person name="Lajeunesse T.C."/>
            <person name="Voolstra C.R."/>
        </authorList>
    </citation>
    <scope>NUCLEOTIDE SEQUENCE [LARGE SCALE GENOMIC DNA]</scope>
    <source>
        <strain evidence="4 5">CCMP2467</strain>
    </source>
</reference>
<dbReference type="OrthoDB" id="429007at2759"/>
<dbReference type="Gene3D" id="3.40.850.10">
    <property type="entry name" value="Kinesin motor domain"/>
    <property type="match status" value="1"/>
</dbReference>
<dbReference type="PANTHER" id="PTHR24115:SF0">
    <property type="entry name" value="FI21273P1-RELATED"/>
    <property type="match status" value="1"/>
</dbReference>
<organism evidence="4 5">
    <name type="scientific">Symbiodinium microadriaticum</name>
    <name type="common">Dinoflagellate</name>
    <name type="synonym">Zooxanthella microadriatica</name>
    <dbReference type="NCBI Taxonomy" id="2951"/>
    <lineage>
        <taxon>Eukaryota</taxon>
        <taxon>Sar</taxon>
        <taxon>Alveolata</taxon>
        <taxon>Dinophyceae</taxon>
        <taxon>Suessiales</taxon>
        <taxon>Symbiodiniaceae</taxon>
        <taxon>Symbiodinium</taxon>
    </lineage>
</organism>
<feature type="compositionally biased region" description="Low complexity" evidence="2">
    <location>
        <begin position="44"/>
        <end position="54"/>
    </location>
</feature>
<dbReference type="SUPFAM" id="SSF52540">
    <property type="entry name" value="P-loop containing nucleoside triphosphate hydrolases"/>
    <property type="match status" value="1"/>
</dbReference>
<dbReference type="PANTHER" id="PTHR24115">
    <property type="entry name" value="KINESIN-RELATED"/>
    <property type="match status" value="1"/>
</dbReference>
<sequence>MVRAEGAKLGRSAAAQPGPRFVADDPLVFAKPKAEPKAKRRSKSSAARPPSEASGAGTVAPEEDDPLVFAKPKAEPKAKRRSKSSAARPPSEAAFPRSSVKKRSQPLQSRHLPRRPPRPELDMVALRKRLEDRAELTRRQQEDVVNKGPATGASKATESQAPGEPSVLRLPPLDAGGGRGRRAASQPPEDPPSQEGKRKSRPRSQPLGPHDEEECNRQMFDKNTLRTMHRDLFMTAIRCFRQERSDVQASLPETDATSVPMLSVYLRKRPLFAGEQQRGDFDVVSVLGEQQVTMHNCLFQADLKTPFVQHLTFDFDQVFDGQVHSEDVYRRAAEQLVRRSRVGGVGTMFMFGQTGSGKTHTMTAIQEQASRELFVGAELGEPWLSVQFLELRGHRCFDLLAPAVGSGGRKDSRPELRLREHPDGSYVAEGAVDLFPTSPEELCAVMQMAQSRRATSATDANAVSSRSHAVCQLRLLQTEGQLMLVDCAGTERKKDSMYHSKERQSEGAEINASLHALKECIRHLTTAQRVPGHAYRASSLTKVLAEAFLRGSRSHLAVICTASPCATDTEHTISTMRMGTALAGRGAEQDEKQSLMDMLRAKRPRLAHPKQWSPDQVFEWLCNLMGGQFQDAADALPSGCTGQMLVRLTENRCVQLCSGLERKGRRLFDLLHQAFAENRRPADPPPKPDPAPNQVIDELATESHRTLLLDRLESQLKAKPYISRMLFAFNASDDRKVQKAIDQEFADWRKKCDWTVGELKRQAQNSLQTGRGILVNTSGEFLRDEENLLDAGVKMGDVVSLHLREVHIAATTNAFCAVLGDGRVVSWGDSKYGGDCSSVSKLLKDVKHIAASFAAFAAVLRNGSVVAWGNSGFGGNIGPVAHQLGTLETKCNVERIIASCGAFAAICADGSVVTWGHGSHGGDSRAVQHQLRNVQEIQAAHMSFAAIIDDGSVVTWGNPLHGGDSSAVEDSLRNVHTIQATNGAFAAIRSDGTVVTWGQSKQGGDSRAVQHSLQNVQKIQASPGAFAALLGNGSVVTWGHSDHGGDSSSVQDQLVHVQQLEASFGAFAAVLGDGSVVTWGNPHYGSNSNWVQDPEQLNGHTLHCDGSVVTWGNPGQGGDSKAVQEELRNVRHIQASRRAFTAILENGSLVTWGDALSGGDSSSLQRDLRQENAAEALTGVMVYTQTFALHLLEGPSELIFKALGFFHSISTEVRQVESPAPGGTWNILGTSKKGAV</sequence>
<gene>
    <name evidence="4" type="primary">KIF24</name>
    <name evidence="4" type="ORF">AK812_SmicGene36044</name>
</gene>
<feature type="compositionally biased region" description="Basic and acidic residues" evidence="2">
    <location>
        <begin position="128"/>
        <end position="145"/>
    </location>
</feature>
<keyword evidence="1" id="KW-0067">ATP-binding</keyword>
<keyword evidence="1" id="KW-0505">Motor protein</keyword>
<dbReference type="EMBL" id="LSRX01001131">
    <property type="protein sequence ID" value="OLP83220.1"/>
    <property type="molecule type" value="Genomic_DNA"/>
</dbReference>
<dbReference type="SUPFAM" id="SSF50985">
    <property type="entry name" value="RCC1/BLIP-II"/>
    <property type="match status" value="1"/>
</dbReference>
<evidence type="ECO:0000313" key="5">
    <source>
        <dbReference type="Proteomes" id="UP000186817"/>
    </source>
</evidence>
<dbReference type="SUPFAM" id="SSF47769">
    <property type="entry name" value="SAM/Pointed domain"/>
    <property type="match status" value="1"/>
</dbReference>
<evidence type="ECO:0000259" key="3">
    <source>
        <dbReference type="PROSITE" id="PS50067"/>
    </source>
</evidence>
<accession>A0A1Q9CJW1</accession>
<evidence type="ECO:0000313" key="4">
    <source>
        <dbReference type="EMBL" id="OLP83220.1"/>
    </source>
</evidence>
<keyword evidence="5" id="KW-1185">Reference proteome</keyword>
<comment type="caution">
    <text evidence="4">The sequence shown here is derived from an EMBL/GenBank/DDBJ whole genome shotgun (WGS) entry which is preliminary data.</text>
</comment>
<dbReference type="Pfam" id="PF00225">
    <property type="entry name" value="Kinesin"/>
    <property type="match status" value="1"/>
</dbReference>
<proteinExistence type="inferred from homology"/>
<dbReference type="InterPro" id="IPR001752">
    <property type="entry name" value="Kinesin_motor_dom"/>
</dbReference>
<dbReference type="InterPro" id="IPR027417">
    <property type="entry name" value="P-loop_NTPase"/>
</dbReference>
<feature type="compositionally biased region" description="Low complexity" evidence="2">
    <location>
        <begin position="84"/>
        <end position="98"/>
    </location>
</feature>